<evidence type="ECO:0000256" key="2">
    <source>
        <dbReference type="ARBA" id="ARBA00022723"/>
    </source>
</evidence>
<keyword evidence="2 4" id="KW-0479">Metal-binding</keyword>
<gene>
    <name evidence="6" type="ORF">NHP190003_06710</name>
</gene>
<keyword evidence="1 4" id="KW-0349">Heme</keyword>
<dbReference type="Gene3D" id="1.10.760.10">
    <property type="entry name" value="Cytochrome c-like domain"/>
    <property type="match status" value="1"/>
</dbReference>
<proteinExistence type="predicted"/>
<dbReference type="SUPFAM" id="SSF46626">
    <property type="entry name" value="Cytochrome c"/>
    <property type="match status" value="1"/>
</dbReference>
<evidence type="ECO:0000256" key="4">
    <source>
        <dbReference type="PROSITE-ProRule" id="PRU00433"/>
    </source>
</evidence>
<evidence type="ECO:0000313" key="7">
    <source>
        <dbReference type="Proteomes" id="UP000826775"/>
    </source>
</evidence>
<name>A0ABM7S9Y1_9HELI</name>
<dbReference type="EMBL" id="AP024814">
    <property type="protein sequence ID" value="BCZ17389.1"/>
    <property type="molecule type" value="Genomic_DNA"/>
</dbReference>
<feature type="domain" description="Cytochrome c" evidence="5">
    <location>
        <begin position="7"/>
        <end position="99"/>
    </location>
</feature>
<dbReference type="Proteomes" id="UP000826775">
    <property type="component" value="Chromosome"/>
</dbReference>
<accession>A0ABM7S9Y1</accession>
<keyword evidence="7" id="KW-1185">Reference proteome</keyword>
<dbReference type="InterPro" id="IPR036909">
    <property type="entry name" value="Cyt_c-like_dom_sf"/>
</dbReference>
<evidence type="ECO:0000259" key="5">
    <source>
        <dbReference type="PROSITE" id="PS51007"/>
    </source>
</evidence>
<evidence type="ECO:0000256" key="1">
    <source>
        <dbReference type="ARBA" id="ARBA00022617"/>
    </source>
</evidence>
<organism evidence="6 7">
    <name type="scientific">Helicobacter gastrocanis</name>
    <dbReference type="NCBI Taxonomy" id="2849641"/>
    <lineage>
        <taxon>Bacteria</taxon>
        <taxon>Pseudomonadati</taxon>
        <taxon>Campylobacterota</taxon>
        <taxon>Epsilonproteobacteria</taxon>
        <taxon>Campylobacterales</taxon>
        <taxon>Helicobacteraceae</taxon>
        <taxon>Helicobacter</taxon>
    </lineage>
</organism>
<reference evidence="6 7" key="1">
    <citation type="submission" date="2021-07" db="EMBL/GenBank/DDBJ databases">
        <title>Novel Helicobacter sp. Isolated from a dog.</title>
        <authorList>
            <person name="Rimbara E."/>
            <person name="Suzuki M."/>
        </authorList>
    </citation>
    <scope>NUCLEOTIDE SEQUENCE [LARGE SCALE GENOMIC DNA]</scope>
    <source>
        <strain evidence="7">NHP19-003</strain>
    </source>
</reference>
<sequence length="100" mass="10434">MKKVLFLGTVLGLGLLGAAEPAELIKKCAGCHGPTMNHKAFGKGHVVNTLDSATIKEDLKGYKAGTLNRYGAGGVMHGQAKSLSDADIEALAKFIPTLKK</sequence>
<evidence type="ECO:0000313" key="6">
    <source>
        <dbReference type="EMBL" id="BCZ17389.1"/>
    </source>
</evidence>
<keyword evidence="3 4" id="KW-0408">Iron</keyword>
<dbReference type="InterPro" id="IPR009056">
    <property type="entry name" value="Cyt_c-like_dom"/>
</dbReference>
<protein>
    <submittedName>
        <fullName evidence="6">Cytochrome c-553</fullName>
    </submittedName>
</protein>
<dbReference type="PROSITE" id="PS51007">
    <property type="entry name" value="CYTC"/>
    <property type="match status" value="1"/>
</dbReference>
<evidence type="ECO:0000256" key="3">
    <source>
        <dbReference type="ARBA" id="ARBA00023004"/>
    </source>
</evidence>
<dbReference type="Pfam" id="PF00034">
    <property type="entry name" value="Cytochrom_C"/>
    <property type="match status" value="1"/>
</dbReference>